<dbReference type="RefSeq" id="WP_367952565.1">
    <property type="nucleotide sequence ID" value="NZ_JBDPGJ010000001.1"/>
</dbReference>
<dbReference type="CDD" id="cd06558">
    <property type="entry name" value="crotonase-like"/>
    <property type="match status" value="1"/>
</dbReference>
<comment type="caution">
    <text evidence="1">The sequence shown here is derived from an EMBL/GenBank/DDBJ whole genome shotgun (WGS) entry which is preliminary data.</text>
</comment>
<gene>
    <name evidence="1" type="ORF">ABGN05_03335</name>
</gene>
<evidence type="ECO:0000313" key="1">
    <source>
        <dbReference type="EMBL" id="MEX0404691.1"/>
    </source>
</evidence>
<dbReference type="EMBL" id="JBDPGJ010000001">
    <property type="protein sequence ID" value="MEX0404691.1"/>
    <property type="molecule type" value="Genomic_DNA"/>
</dbReference>
<dbReference type="Pfam" id="PF00378">
    <property type="entry name" value="ECH_1"/>
    <property type="match status" value="2"/>
</dbReference>
<reference evidence="1 2" key="1">
    <citation type="submission" date="2024-05" db="EMBL/GenBank/DDBJ databases">
        <authorList>
            <person name="Jiang F."/>
        </authorList>
    </citation>
    <scope>NUCLEOTIDE SEQUENCE [LARGE SCALE GENOMIC DNA]</scope>
    <source>
        <strain evidence="1 2">LZ166</strain>
    </source>
</reference>
<dbReference type="InterPro" id="IPR001753">
    <property type="entry name" value="Enoyl-CoA_hydra/iso"/>
</dbReference>
<accession>A0ABV3SDP6</accession>
<dbReference type="Gene3D" id="3.90.226.10">
    <property type="entry name" value="2-enoyl-CoA Hydratase, Chain A, domain 1"/>
    <property type="match status" value="1"/>
</dbReference>
<organism evidence="1 2">
    <name type="scientific">Aquibium pacificus</name>
    <dbReference type="NCBI Taxonomy" id="3153579"/>
    <lineage>
        <taxon>Bacteria</taxon>
        <taxon>Pseudomonadati</taxon>
        <taxon>Pseudomonadota</taxon>
        <taxon>Alphaproteobacteria</taxon>
        <taxon>Hyphomicrobiales</taxon>
        <taxon>Phyllobacteriaceae</taxon>
        <taxon>Aquibium</taxon>
    </lineage>
</organism>
<keyword evidence="2" id="KW-1185">Reference proteome</keyword>
<dbReference type="SUPFAM" id="SSF52096">
    <property type="entry name" value="ClpP/crotonase"/>
    <property type="match status" value="1"/>
</dbReference>
<dbReference type="PANTHER" id="PTHR11941:SF54">
    <property type="entry name" value="ENOYL-COA HYDRATASE, MITOCHONDRIAL"/>
    <property type="match status" value="1"/>
</dbReference>
<dbReference type="InterPro" id="IPR029045">
    <property type="entry name" value="ClpP/crotonase-like_dom_sf"/>
</dbReference>
<evidence type="ECO:0000313" key="2">
    <source>
        <dbReference type="Proteomes" id="UP001556692"/>
    </source>
</evidence>
<protein>
    <submittedName>
        <fullName evidence="1">Crotonase/enoyl-CoA hydratase family protein</fullName>
    </submittedName>
</protein>
<dbReference type="NCBIfam" id="NF006109">
    <property type="entry name" value="PRK08260.1"/>
    <property type="match status" value="1"/>
</dbReference>
<dbReference type="Proteomes" id="UP001556692">
    <property type="component" value="Unassembled WGS sequence"/>
</dbReference>
<proteinExistence type="predicted"/>
<sequence>MIDTPVAYSAAEGIATIRLNRPDKLNAVNAGMITALIAAIDRAEADDAVGAIIVAGNGKHFCAGADMSSGDRTFDYESLGGQPGASPIQPDGTIDYGNPAVRDGAGLLTLRLYRCLKPVIGAIHGAAVGVGVTMTLAMDVRIATEDARFGFVFTRRGIVPEGASTWFLPRIVGLPTALDWCLSGRVFQAQEALERGLVRSLHHPDDLIGAATAFARELVDNTSPVSVALTRQMLWRMAGSDHPMEAHRLDSRGVYARGRTDDAREGVASFLEKRAPRFPGRVSRDMPDFFPWWKERDYD</sequence>
<name>A0ABV3SDP6_9HYPH</name>
<dbReference type="PANTHER" id="PTHR11941">
    <property type="entry name" value="ENOYL-COA HYDRATASE-RELATED"/>
    <property type="match status" value="1"/>
</dbReference>